<proteinExistence type="predicted"/>
<reference evidence="4 5" key="1">
    <citation type="submission" date="2017-02" db="EMBL/GenBank/DDBJ databases">
        <title>Amycolatopsis azurea DSM 43854 draft genome.</title>
        <authorList>
            <person name="Mayilraj S."/>
        </authorList>
    </citation>
    <scope>NUCLEOTIDE SEQUENCE [LARGE SCALE GENOMIC DNA]</scope>
    <source>
        <strain evidence="4 5">DSM 43854</strain>
    </source>
</reference>
<dbReference type="Gene3D" id="1.10.10.10">
    <property type="entry name" value="Winged helix-like DNA-binding domain superfamily/Winged helix DNA-binding domain"/>
    <property type="match status" value="1"/>
</dbReference>
<keyword evidence="1" id="KW-0805">Transcription regulation</keyword>
<name>A0ABX3J7P2_9PSEU</name>
<evidence type="ECO:0000313" key="5">
    <source>
        <dbReference type="Proteomes" id="UP000188551"/>
    </source>
</evidence>
<gene>
    <name evidence="4" type="ORF">B0293_28885</name>
</gene>
<accession>A0ABX3J7P2</accession>
<feature type="domain" description="ANTAR" evidence="3">
    <location>
        <begin position="113"/>
        <end position="192"/>
    </location>
</feature>
<sequence length="203" mass="21790">MTPSKIDLSRLGVDGITLSMTTAAILEMTWFSDETSARLDDDQYSAGEGPVFDATTGHGPVLCPDLTATSRWPGFTAHALRLGVRAVFAFPMRLGPICVGAMMCHRRETGPMSDKQVAAALAFTTLLSSETLAWNSGSGEAEGTTFHRAEVHQAAGILCHRLAAPVDDALARLRAYSFSHQRAITDVSRDIIAGRLCLPQDDL</sequence>
<evidence type="ECO:0000259" key="3">
    <source>
        <dbReference type="SMART" id="SM01012"/>
    </source>
</evidence>
<evidence type="ECO:0000256" key="2">
    <source>
        <dbReference type="ARBA" id="ARBA00023163"/>
    </source>
</evidence>
<dbReference type="RefSeq" id="WP_143254664.1">
    <property type="nucleotide sequence ID" value="NZ_ANMG01000021.1"/>
</dbReference>
<dbReference type="InterPro" id="IPR029016">
    <property type="entry name" value="GAF-like_dom_sf"/>
</dbReference>
<evidence type="ECO:0000256" key="1">
    <source>
        <dbReference type="ARBA" id="ARBA00023015"/>
    </source>
</evidence>
<dbReference type="Gene3D" id="3.30.450.40">
    <property type="match status" value="1"/>
</dbReference>
<protein>
    <recommendedName>
        <fullName evidence="3">ANTAR domain-containing protein</fullName>
    </recommendedName>
</protein>
<comment type="caution">
    <text evidence="4">The sequence shown here is derived from an EMBL/GenBank/DDBJ whole genome shotgun (WGS) entry which is preliminary data.</text>
</comment>
<dbReference type="EMBL" id="MUXN01000023">
    <property type="protein sequence ID" value="OOC03239.1"/>
    <property type="molecule type" value="Genomic_DNA"/>
</dbReference>
<dbReference type="SMART" id="SM01012">
    <property type="entry name" value="ANTAR"/>
    <property type="match status" value="1"/>
</dbReference>
<evidence type="ECO:0000313" key="4">
    <source>
        <dbReference type="EMBL" id="OOC03239.1"/>
    </source>
</evidence>
<keyword evidence="5" id="KW-1185">Reference proteome</keyword>
<organism evidence="4 5">
    <name type="scientific">Amycolatopsis azurea DSM 43854</name>
    <dbReference type="NCBI Taxonomy" id="1238180"/>
    <lineage>
        <taxon>Bacteria</taxon>
        <taxon>Bacillati</taxon>
        <taxon>Actinomycetota</taxon>
        <taxon>Actinomycetes</taxon>
        <taxon>Pseudonocardiales</taxon>
        <taxon>Pseudonocardiaceae</taxon>
        <taxon>Amycolatopsis</taxon>
    </lineage>
</organism>
<dbReference type="Proteomes" id="UP000188551">
    <property type="component" value="Unassembled WGS sequence"/>
</dbReference>
<dbReference type="SUPFAM" id="SSF55781">
    <property type="entry name" value="GAF domain-like"/>
    <property type="match status" value="1"/>
</dbReference>
<keyword evidence="2" id="KW-0804">Transcription</keyword>
<dbReference type="InterPro" id="IPR005561">
    <property type="entry name" value="ANTAR"/>
</dbReference>
<dbReference type="InterPro" id="IPR036388">
    <property type="entry name" value="WH-like_DNA-bd_sf"/>
</dbReference>